<sequence length="147" mass="16774">MTSDIKNISIVFLISIITIYICYLIESSSLFEYLNNNLLTILLAFLAINTASLGHLAAKIQDIMVIHNHLNFSATIFEMKKSLVEQIILIVLAIIIIIIRESNLNFLLKFEILNIFSLAIFLYGINILWDTGKSVFVIIDEIKKINR</sequence>
<feature type="transmembrane region" description="Helical" evidence="1">
    <location>
        <begin position="38"/>
        <end position="58"/>
    </location>
</feature>
<keyword evidence="1" id="KW-0812">Transmembrane</keyword>
<evidence type="ECO:0000313" key="2">
    <source>
        <dbReference type="EMBL" id="KIA90514.1"/>
    </source>
</evidence>
<accession>A0A0C1FRI8</accession>
<name>A0A0C1FRI8_9FLAO</name>
<reference evidence="2 3" key="1">
    <citation type="submission" date="2014-10" db="EMBL/GenBank/DDBJ databases">
        <title>Kaistella jeonii genome.</title>
        <authorList>
            <person name="Clayton J.T."/>
            <person name="Newman J.D."/>
        </authorList>
    </citation>
    <scope>NUCLEOTIDE SEQUENCE [LARGE SCALE GENOMIC DNA]</scope>
    <source>
        <strain evidence="2 3">DSM 17048</strain>
    </source>
</reference>
<dbReference type="Proteomes" id="UP000031473">
    <property type="component" value="Unassembled WGS sequence"/>
</dbReference>
<gene>
    <name evidence="2" type="ORF">OA86_01115</name>
</gene>
<evidence type="ECO:0000256" key="1">
    <source>
        <dbReference type="SAM" id="Phobius"/>
    </source>
</evidence>
<protein>
    <submittedName>
        <fullName evidence="2">Uncharacterized protein</fullName>
    </submittedName>
</protein>
<dbReference type="RefSeq" id="WP_039347497.1">
    <property type="nucleotide sequence ID" value="NZ_FOLA01000001.1"/>
</dbReference>
<dbReference type="OrthoDB" id="1446735at2"/>
<keyword evidence="1" id="KW-1133">Transmembrane helix</keyword>
<dbReference type="EMBL" id="JSYL01000001">
    <property type="protein sequence ID" value="KIA90514.1"/>
    <property type="molecule type" value="Genomic_DNA"/>
</dbReference>
<dbReference type="STRING" id="266749.SAMN05421876_101308"/>
<comment type="caution">
    <text evidence="2">The sequence shown here is derived from an EMBL/GenBank/DDBJ whole genome shotgun (WGS) entry which is preliminary data.</text>
</comment>
<feature type="transmembrane region" description="Helical" evidence="1">
    <location>
        <begin position="83"/>
        <end position="100"/>
    </location>
</feature>
<organism evidence="2 3">
    <name type="scientific">Kaistella jeonii</name>
    <dbReference type="NCBI Taxonomy" id="266749"/>
    <lineage>
        <taxon>Bacteria</taxon>
        <taxon>Pseudomonadati</taxon>
        <taxon>Bacteroidota</taxon>
        <taxon>Flavobacteriia</taxon>
        <taxon>Flavobacteriales</taxon>
        <taxon>Weeksellaceae</taxon>
        <taxon>Chryseobacterium group</taxon>
        <taxon>Kaistella</taxon>
    </lineage>
</organism>
<keyword evidence="3" id="KW-1185">Reference proteome</keyword>
<proteinExistence type="predicted"/>
<feature type="transmembrane region" description="Helical" evidence="1">
    <location>
        <begin position="7"/>
        <end position="26"/>
    </location>
</feature>
<evidence type="ECO:0000313" key="3">
    <source>
        <dbReference type="Proteomes" id="UP000031473"/>
    </source>
</evidence>
<feature type="transmembrane region" description="Helical" evidence="1">
    <location>
        <begin position="112"/>
        <end position="129"/>
    </location>
</feature>
<dbReference type="AlphaFoldDB" id="A0A0C1FRI8"/>
<keyword evidence="1" id="KW-0472">Membrane</keyword>